<proteinExistence type="predicted"/>
<feature type="region of interest" description="Disordered" evidence="1">
    <location>
        <begin position="27"/>
        <end position="60"/>
    </location>
</feature>
<evidence type="ECO:0000256" key="1">
    <source>
        <dbReference type="SAM" id="MobiDB-lite"/>
    </source>
</evidence>
<dbReference type="EMBL" id="UINC01004660">
    <property type="protein sequence ID" value="SVA15956.1"/>
    <property type="molecule type" value="Genomic_DNA"/>
</dbReference>
<accession>A0A381TIM3</accession>
<organism evidence="2">
    <name type="scientific">marine metagenome</name>
    <dbReference type="NCBI Taxonomy" id="408172"/>
    <lineage>
        <taxon>unclassified sequences</taxon>
        <taxon>metagenomes</taxon>
        <taxon>ecological metagenomes</taxon>
    </lineage>
</organism>
<feature type="compositionally biased region" description="Basic and acidic residues" evidence="1">
    <location>
        <begin position="262"/>
        <end position="294"/>
    </location>
</feature>
<protein>
    <submittedName>
        <fullName evidence="2">Uncharacterized protein</fullName>
    </submittedName>
</protein>
<feature type="compositionally biased region" description="Basic and acidic residues" evidence="1">
    <location>
        <begin position="72"/>
        <end position="87"/>
    </location>
</feature>
<feature type="region of interest" description="Disordered" evidence="1">
    <location>
        <begin position="222"/>
        <end position="365"/>
    </location>
</feature>
<feature type="compositionally biased region" description="Basic and acidic residues" evidence="1">
    <location>
        <begin position="226"/>
        <end position="237"/>
    </location>
</feature>
<feature type="compositionally biased region" description="Basic residues" evidence="1">
    <location>
        <begin position="32"/>
        <end position="44"/>
    </location>
</feature>
<feature type="region of interest" description="Disordered" evidence="1">
    <location>
        <begin position="72"/>
        <end position="192"/>
    </location>
</feature>
<sequence length="506" mass="57295">MQKAQKRGDIPKNMNIFALMWSMKNKGDKPHYKPGVKGKLKGKYKGPEGQNEMIDPKKIRNYKNVSNAVVAKADKEAQKVKDKEQKGTLEFPEMPTEESTWSKNFKKQGAKRRGETTRRQQAQQHSPGQRVPPKTKNYGEEVDEENKAAEYLKKQAELKKKYPGKEKPMSKATYKRTNPYPTDEDMSLAPKGKGKKAAKALYKEEDIDMPSLVQQAMNKLAEGEWADEKRKERESSDRLIAIHNEREKRYQAQQAAKKKAGAKKEERDPPSAKSDVKDLLDPHRKYKDLKKSLRAEPYSGKRASREEVEMEGSLNPQQKAAREKSRGRFGIGDRKHGNSPQAAHAAGFGTGGDHQGRGVKKVRGAKEEVETEGFFSGKTKGRVTKSIFNDPAFRKITGRKSLKDIRKDHAPPKPKKEEVTHFGDVLRQAIEEAKKVNAIDTINKIVKTKTMGKLHGQKVDLFTASAIQAVYKALNKKNQEKMVSVMSKDVHGLLKMADFSMRQMKR</sequence>
<reference evidence="2" key="1">
    <citation type="submission" date="2018-05" db="EMBL/GenBank/DDBJ databases">
        <authorList>
            <person name="Lanie J.A."/>
            <person name="Ng W.-L."/>
            <person name="Kazmierczak K.M."/>
            <person name="Andrzejewski T.M."/>
            <person name="Davidsen T.M."/>
            <person name="Wayne K.J."/>
            <person name="Tettelin H."/>
            <person name="Glass J.I."/>
            <person name="Rusch D."/>
            <person name="Podicherti R."/>
            <person name="Tsui H.-C.T."/>
            <person name="Winkler M.E."/>
        </authorList>
    </citation>
    <scope>NUCLEOTIDE SEQUENCE</scope>
</reference>
<feature type="compositionally biased region" description="Basic and acidic residues" evidence="1">
    <location>
        <begin position="145"/>
        <end position="169"/>
    </location>
</feature>
<gene>
    <name evidence="2" type="ORF">METZ01_LOCUS68810</name>
</gene>
<feature type="compositionally biased region" description="Basic and acidic residues" evidence="1">
    <location>
        <begin position="320"/>
        <end position="336"/>
    </location>
</feature>
<name>A0A381TIM3_9ZZZZ</name>
<dbReference type="AlphaFoldDB" id="A0A381TIM3"/>
<evidence type="ECO:0000313" key="2">
    <source>
        <dbReference type="EMBL" id="SVA15956.1"/>
    </source>
</evidence>